<dbReference type="PANTHER" id="PTHR33713:SF11">
    <property type="entry name" value="PREVENT-HOST-DEATH FAMILY PROTEIN"/>
    <property type="match status" value="1"/>
</dbReference>
<dbReference type="InterPro" id="IPR006442">
    <property type="entry name" value="Antitoxin_Phd/YefM"/>
</dbReference>
<dbReference type="AlphaFoldDB" id="A0A9Q3UQW3"/>
<gene>
    <name evidence="3" type="ORF">LL252_17855</name>
</gene>
<accession>A0A9Q3UQW3</accession>
<comment type="caution">
    <text evidence="3">The sequence shown here is derived from an EMBL/GenBank/DDBJ whole genome shotgun (WGS) entry which is preliminary data.</text>
</comment>
<sequence>MSARFSEDVVPLSDLKANPDKVIDRVQESHRPVLLTSRGRGVAVVQRLEDYERIAEELRFVKAVAQGLMEAREGDVSMEQARWQQTLRAMESAAQGKVVDAGAVHDWLASWGTEDEKDAPESGQ</sequence>
<dbReference type="Proteomes" id="UP001108027">
    <property type="component" value="Unassembled WGS sequence"/>
</dbReference>
<evidence type="ECO:0000313" key="3">
    <source>
        <dbReference type="EMBL" id="MCC4310436.1"/>
    </source>
</evidence>
<dbReference type="InterPro" id="IPR036165">
    <property type="entry name" value="YefM-like_sf"/>
</dbReference>
<dbReference type="Gene3D" id="3.40.1620.10">
    <property type="entry name" value="YefM-like domain"/>
    <property type="match status" value="1"/>
</dbReference>
<comment type="function">
    <text evidence="2">Antitoxin component of a type II toxin-antitoxin (TA) system.</text>
</comment>
<evidence type="ECO:0000256" key="1">
    <source>
        <dbReference type="ARBA" id="ARBA00009981"/>
    </source>
</evidence>
<dbReference type="NCBIfam" id="TIGR01552">
    <property type="entry name" value="phd_fam"/>
    <property type="match status" value="1"/>
</dbReference>
<dbReference type="Pfam" id="PF02604">
    <property type="entry name" value="PhdYeFM_antitox"/>
    <property type="match status" value="1"/>
</dbReference>
<organism evidence="3 4">
    <name type="scientific">Alloalcanivorax marinus</name>
    <dbReference type="NCBI Taxonomy" id="1177169"/>
    <lineage>
        <taxon>Bacteria</taxon>
        <taxon>Pseudomonadati</taxon>
        <taxon>Pseudomonadota</taxon>
        <taxon>Gammaproteobacteria</taxon>
        <taxon>Oceanospirillales</taxon>
        <taxon>Alcanivoracaceae</taxon>
        <taxon>Alloalcanivorax</taxon>
    </lineage>
</organism>
<evidence type="ECO:0000256" key="2">
    <source>
        <dbReference type="RuleBase" id="RU362080"/>
    </source>
</evidence>
<dbReference type="PANTHER" id="PTHR33713">
    <property type="entry name" value="ANTITOXIN YAFN-RELATED"/>
    <property type="match status" value="1"/>
</dbReference>
<dbReference type="EMBL" id="JAJGNA010000038">
    <property type="protein sequence ID" value="MCC4310436.1"/>
    <property type="molecule type" value="Genomic_DNA"/>
</dbReference>
<comment type="similarity">
    <text evidence="1 2">Belongs to the phD/YefM antitoxin family.</text>
</comment>
<reference evidence="3" key="1">
    <citation type="submission" date="2021-10" db="EMBL/GenBank/DDBJ databases">
        <title>The diversity and Nitrogen Metabolism of Culturable Nitrate-Utilizing Bacteria Within the Oxygen Minimum Zone of the Changjiang (Yangtze River)Estuary.</title>
        <authorList>
            <person name="Zhang D."/>
            <person name="Zheng J."/>
            <person name="Liu S."/>
            <person name="He W."/>
        </authorList>
    </citation>
    <scope>NUCLEOTIDE SEQUENCE</scope>
    <source>
        <strain evidence="3">FXH-223</strain>
    </source>
</reference>
<evidence type="ECO:0000313" key="4">
    <source>
        <dbReference type="Proteomes" id="UP001108027"/>
    </source>
</evidence>
<dbReference type="SUPFAM" id="SSF143120">
    <property type="entry name" value="YefM-like"/>
    <property type="match status" value="1"/>
</dbReference>
<dbReference type="RefSeq" id="WP_228235128.1">
    <property type="nucleotide sequence ID" value="NZ_ARXL01000008.1"/>
</dbReference>
<protein>
    <recommendedName>
        <fullName evidence="2">Antitoxin</fullName>
    </recommendedName>
</protein>
<dbReference type="InterPro" id="IPR051405">
    <property type="entry name" value="phD/YefM_antitoxin"/>
</dbReference>
<keyword evidence="4" id="KW-1185">Reference proteome</keyword>
<name>A0A9Q3UQW3_9GAMM</name>
<proteinExistence type="inferred from homology"/>